<protein>
    <submittedName>
        <fullName evidence="2">Heterokaryon incompatibility protein-domain-containing protein</fullName>
    </submittedName>
</protein>
<dbReference type="Pfam" id="PF06985">
    <property type="entry name" value="HET"/>
    <property type="match status" value="1"/>
</dbReference>
<dbReference type="InterPro" id="IPR010730">
    <property type="entry name" value="HET"/>
</dbReference>
<dbReference type="EMBL" id="MU839833">
    <property type="protein sequence ID" value="KAK1755532.1"/>
    <property type="molecule type" value="Genomic_DNA"/>
</dbReference>
<keyword evidence="3" id="KW-1185">Reference proteome</keyword>
<dbReference type="PANTHER" id="PTHR33112">
    <property type="entry name" value="DOMAIN PROTEIN, PUTATIVE-RELATED"/>
    <property type="match status" value="1"/>
</dbReference>
<dbReference type="AlphaFoldDB" id="A0AAJ0F6C9"/>
<reference evidence="2" key="1">
    <citation type="submission" date="2023-06" db="EMBL/GenBank/DDBJ databases">
        <title>Genome-scale phylogeny and comparative genomics of the fungal order Sordariales.</title>
        <authorList>
            <consortium name="Lawrence Berkeley National Laboratory"/>
            <person name="Hensen N."/>
            <person name="Bonometti L."/>
            <person name="Westerberg I."/>
            <person name="Brannstrom I.O."/>
            <person name="Guillou S."/>
            <person name="Cros-Aarteil S."/>
            <person name="Calhoun S."/>
            <person name="Haridas S."/>
            <person name="Kuo A."/>
            <person name="Mondo S."/>
            <person name="Pangilinan J."/>
            <person name="Riley R."/>
            <person name="Labutti K."/>
            <person name="Andreopoulos B."/>
            <person name="Lipzen A."/>
            <person name="Chen C."/>
            <person name="Yanf M."/>
            <person name="Daum C."/>
            <person name="Ng V."/>
            <person name="Clum A."/>
            <person name="Steindorff A."/>
            <person name="Ohm R."/>
            <person name="Martin F."/>
            <person name="Silar P."/>
            <person name="Natvig D."/>
            <person name="Lalanne C."/>
            <person name="Gautier V."/>
            <person name="Ament-Velasquez S.L."/>
            <person name="Kruys A."/>
            <person name="Hutchinson M.I."/>
            <person name="Powell A.J."/>
            <person name="Barry K."/>
            <person name="Miller A.N."/>
            <person name="Grigoriev I.V."/>
            <person name="Debuchy R."/>
            <person name="Gladieux P."/>
            <person name="Thoren M.H."/>
            <person name="Johannesson H."/>
        </authorList>
    </citation>
    <scope>NUCLEOTIDE SEQUENCE</scope>
    <source>
        <strain evidence="2">PSN4</strain>
    </source>
</reference>
<gene>
    <name evidence="2" type="ORF">QBC47DRAFT_190764</name>
</gene>
<sequence length="756" mass="85271">MESETIQSYLQRHMESKSRRAPDNLSFENPHSCDLCENIYVELSDEKGVICCNECRQPFHRGLLVPYGKGCHGDDPVAITDESQNWTSLAVKMNYHIPSIIEASENGCKFQTWILDAIERWNAWTWIKTDIKTTILGGGTFGIYGTLRQPPNVFAQLSVALDTDTVSSYMPIRSEHLTTIDGWTTSTDVASSLITARPYEHDVKSAMSMEFARSCLEECVSTHRDCRRAGLETDLFPETTNVAEIPTRLIRTGVTSSSDDIALVDGAGADMRDICAVGFVALSYCWGGEQPFRLTAETSQELKTGIQPSRLPQTLQDAIFVCRALNIGYLWVDSLCIFQDDQIDKEKEVSRMASYYTAARLTICAASASNCTDGFLSRRKTVAYDTGPFRLKLRTRAGQAMDHIYLVKPVPEYRDSEAEPITKRGWTLQESMMSRRLLIFARKQLYWKCAAGYAGCGGGETRITNSGHDTSDLFVYPMPNILPIRVLKSGYPDLWHKIVDEYTTRELSKGRDKLLAVSALAQYVASRVRRSVYFAGLLIDEDEPRSWIHQLLWHVRTRDCVRPKLYRAPSWSWASLDGPVQSTPDLCYPLDLSKRVAFATVDDAQVTLSLYSAPYGAVTAGHMVMTAKMCTPRDLIAGLNSCAIVWNDEYNFSRIILHLWPDTTGDRKTIEAALEDGGKHKVLMIACFYAFRNRDALARFETTLHGIVVDVSNTRPDEYVRVGCFEVYIREEKTLKSLNHVVRMLDHIKPRTIRIV</sequence>
<name>A0AAJ0F6C9_9PEZI</name>
<feature type="domain" description="Heterokaryon incompatibility" evidence="1">
    <location>
        <begin position="279"/>
        <end position="430"/>
    </location>
</feature>
<dbReference type="PANTHER" id="PTHR33112:SF15">
    <property type="entry name" value="HETEROKARYON INCOMPATIBILITY DOMAIN-CONTAINING PROTEIN"/>
    <property type="match status" value="1"/>
</dbReference>
<evidence type="ECO:0000313" key="2">
    <source>
        <dbReference type="EMBL" id="KAK1755532.1"/>
    </source>
</evidence>
<proteinExistence type="predicted"/>
<evidence type="ECO:0000313" key="3">
    <source>
        <dbReference type="Proteomes" id="UP001239445"/>
    </source>
</evidence>
<comment type="caution">
    <text evidence="2">The sequence shown here is derived from an EMBL/GenBank/DDBJ whole genome shotgun (WGS) entry which is preliminary data.</text>
</comment>
<evidence type="ECO:0000259" key="1">
    <source>
        <dbReference type="Pfam" id="PF06985"/>
    </source>
</evidence>
<accession>A0AAJ0F6C9</accession>
<organism evidence="2 3">
    <name type="scientific">Echria macrotheca</name>
    <dbReference type="NCBI Taxonomy" id="438768"/>
    <lineage>
        <taxon>Eukaryota</taxon>
        <taxon>Fungi</taxon>
        <taxon>Dikarya</taxon>
        <taxon>Ascomycota</taxon>
        <taxon>Pezizomycotina</taxon>
        <taxon>Sordariomycetes</taxon>
        <taxon>Sordariomycetidae</taxon>
        <taxon>Sordariales</taxon>
        <taxon>Schizotheciaceae</taxon>
        <taxon>Echria</taxon>
    </lineage>
</organism>
<dbReference type="Proteomes" id="UP001239445">
    <property type="component" value="Unassembled WGS sequence"/>
</dbReference>